<evidence type="ECO:0000313" key="2">
    <source>
        <dbReference type="EMBL" id="MPM96440.1"/>
    </source>
</evidence>
<comment type="caution">
    <text evidence="2">The sequence shown here is derived from an EMBL/GenBank/DDBJ whole genome shotgun (WGS) entry which is preliminary data.</text>
</comment>
<keyword evidence="1" id="KW-1133">Transmembrane helix</keyword>
<evidence type="ECO:0000256" key="1">
    <source>
        <dbReference type="SAM" id="Phobius"/>
    </source>
</evidence>
<dbReference type="AlphaFoldDB" id="A0A645E3V5"/>
<protein>
    <submittedName>
        <fullName evidence="2">Uncharacterized protein</fullName>
    </submittedName>
</protein>
<accession>A0A645E3V5</accession>
<gene>
    <name evidence="2" type="ORF">SDC9_143603</name>
</gene>
<proteinExistence type="predicted"/>
<feature type="transmembrane region" description="Helical" evidence="1">
    <location>
        <begin position="43"/>
        <end position="67"/>
    </location>
</feature>
<organism evidence="2">
    <name type="scientific">bioreactor metagenome</name>
    <dbReference type="NCBI Taxonomy" id="1076179"/>
    <lineage>
        <taxon>unclassified sequences</taxon>
        <taxon>metagenomes</taxon>
        <taxon>ecological metagenomes</taxon>
    </lineage>
</organism>
<keyword evidence="1" id="KW-0472">Membrane</keyword>
<dbReference type="EMBL" id="VSSQ01042823">
    <property type="protein sequence ID" value="MPM96440.1"/>
    <property type="molecule type" value="Genomic_DNA"/>
</dbReference>
<reference evidence="2" key="1">
    <citation type="submission" date="2019-08" db="EMBL/GenBank/DDBJ databases">
        <authorList>
            <person name="Kucharzyk K."/>
            <person name="Murdoch R.W."/>
            <person name="Higgins S."/>
            <person name="Loffler F."/>
        </authorList>
    </citation>
    <scope>NUCLEOTIDE SEQUENCE</scope>
</reference>
<keyword evidence="1" id="KW-0812">Transmembrane</keyword>
<name>A0A645E3V5_9ZZZZ</name>
<sequence>MVLIGITNSSKVDMIKGGSIGFSSVSYTTLNGWVYDNGVSTSVFIPVILGIAFNAPVNVWPLILMIFSFNTTYTMLGPGLVATTILEKSIIQ</sequence>